<name>A0A560CGY5_AZOBR</name>
<sequence length="161" mass="16854">MLDRRMFLTAMGASLTVGALAIAVRSLAGTSPASAFSSAKPEVMVWKSSTCGCCGGWVDHMRAAGFPVTVQEVDDVEPVKTRLGVPARLQSCHTALVGGYALEGHVPADSVQRLLRERPPAVGLAVPGMPQGSPGMETGVKDPYDVVLFGGAGGDRVYERR</sequence>
<dbReference type="AlphaFoldDB" id="A0A560CGY5"/>
<feature type="signal peptide" evidence="1">
    <location>
        <begin position="1"/>
        <end position="35"/>
    </location>
</feature>
<dbReference type="Proteomes" id="UP000318529">
    <property type="component" value="Unassembled WGS sequence"/>
</dbReference>
<keyword evidence="1" id="KW-0732">Signal</keyword>
<accession>A0A560CGY5</accession>
<dbReference type="InterPro" id="IPR007332">
    <property type="entry name" value="DUF411"/>
</dbReference>
<gene>
    <name evidence="2" type="ORF">FBZ83_1053</name>
</gene>
<proteinExistence type="predicted"/>
<comment type="caution">
    <text evidence="2">The sequence shown here is derived from an EMBL/GenBank/DDBJ whole genome shotgun (WGS) entry which is preliminary data.</text>
</comment>
<evidence type="ECO:0000313" key="2">
    <source>
        <dbReference type="EMBL" id="TWA84124.1"/>
    </source>
</evidence>
<dbReference type="PROSITE" id="PS51318">
    <property type="entry name" value="TAT"/>
    <property type="match status" value="1"/>
</dbReference>
<organism evidence="2 3">
    <name type="scientific">Azospirillum brasilense</name>
    <dbReference type="NCBI Taxonomy" id="192"/>
    <lineage>
        <taxon>Bacteria</taxon>
        <taxon>Pseudomonadati</taxon>
        <taxon>Pseudomonadota</taxon>
        <taxon>Alphaproteobacteria</taxon>
        <taxon>Rhodospirillales</taxon>
        <taxon>Azospirillaceae</taxon>
        <taxon>Azospirillum</taxon>
    </lineage>
</organism>
<dbReference type="InterPro" id="IPR006311">
    <property type="entry name" value="TAT_signal"/>
</dbReference>
<evidence type="ECO:0000313" key="3">
    <source>
        <dbReference type="Proteomes" id="UP000318529"/>
    </source>
</evidence>
<dbReference type="EMBL" id="VITH01000005">
    <property type="protein sequence ID" value="TWA84124.1"/>
    <property type="molecule type" value="Genomic_DNA"/>
</dbReference>
<evidence type="ECO:0008006" key="4">
    <source>
        <dbReference type="Google" id="ProtNLM"/>
    </source>
</evidence>
<evidence type="ECO:0000256" key="1">
    <source>
        <dbReference type="SAM" id="SignalP"/>
    </source>
</evidence>
<feature type="chain" id="PRO_5022168953" description="DUF411 domain-containing protein" evidence="1">
    <location>
        <begin position="36"/>
        <end position="161"/>
    </location>
</feature>
<dbReference type="Pfam" id="PF04214">
    <property type="entry name" value="DUF411"/>
    <property type="match status" value="1"/>
</dbReference>
<protein>
    <recommendedName>
        <fullName evidence="4">DUF411 domain-containing protein</fullName>
    </recommendedName>
</protein>
<reference evidence="2 3" key="1">
    <citation type="submission" date="2019-06" db="EMBL/GenBank/DDBJ databases">
        <title>Genomic Encyclopedia of Type Strains, Phase IV (KMG-V): Genome sequencing to study the core and pangenomes of soil and plant-associated prokaryotes.</title>
        <authorList>
            <person name="Whitman W."/>
        </authorList>
    </citation>
    <scope>NUCLEOTIDE SEQUENCE [LARGE SCALE GENOMIC DNA]</scope>
    <source>
        <strain evidence="2 3">BR 11650</strain>
    </source>
</reference>